<comment type="similarity">
    <text evidence="1">Belongs to the peptidase S33 family.</text>
</comment>
<dbReference type="InterPro" id="IPR051601">
    <property type="entry name" value="Serine_prot/Carboxylest_S33"/>
</dbReference>
<dbReference type="EMBL" id="CP055899">
    <property type="protein sequence ID" value="QKX57627.1"/>
    <property type="molecule type" value="Genomic_DNA"/>
</dbReference>
<keyword evidence="2" id="KW-0378">Hydrolase</keyword>
<feature type="chain" id="PRO_5028828784" description="Peptidase S33 tripeptidyl aminopeptidase-like C-terminal domain-containing protein" evidence="3">
    <location>
        <begin position="20"/>
        <end position="559"/>
    </location>
</feature>
<protein>
    <recommendedName>
        <fullName evidence="4">Peptidase S33 tripeptidyl aminopeptidase-like C-terminal domain-containing protein</fullName>
    </recommendedName>
</protein>
<dbReference type="SUPFAM" id="SSF53474">
    <property type="entry name" value="alpha/beta-Hydrolases"/>
    <property type="match status" value="1"/>
</dbReference>
<dbReference type="InterPro" id="IPR013595">
    <property type="entry name" value="Pept_S33_TAP-like_C"/>
</dbReference>
<dbReference type="KEGG" id="trg:TRUGW13939_04745"/>
<organism evidence="5 6">
    <name type="scientific">Talaromyces rugulosus</name>
    <name type="common">Penicillium rugulosum</name>
    <dbReference type="NCBI Taxonomy" id="121627"/>
    <lineage>
        <taxon>Eukaryota</taxon>
        <taxon>Fungi</taxon>
        <taxon>Dikarya</taxon>
        <taxon>Ascomycota</taxon>
        <taxon>Pezizomycotina</taxon>
        <taxon>Eurotiomycetes</taxon>
        <taxon>Eurotiomycetidae</taxon>
        <taxon>Eurotiales</taxon>
        <taxon>Trichocomaceae</taxon>
        <taxon>Talaromyces</taxon>
        <taxon>Talaromyces sect. Islandici</taxon>
    </lineage>
</organism>
<gene>
    <name evidence="5" type="ORF">TRUGW13939_04745</name>
</gene>
<dbReference type="OrthoDB" id="425534at2759"/>
<dbReference type="PANTHER" id="PTHR43248">
    <property type="entry name" value="2-SUCCINYL-6-HYDROXY-2,4-CYCLOHEXADIENE-1-CARBOXYLATE SYNTHASE"/>
    <property type="match status" value="1"/>
</dbReference>
<evidence type="ECO:0000313" key="6">
    <source>
        <dbReference type="Proteomes" id="UP000509510"/>
    </source>
</evidence>
<dbReference type="RefSeq" id="XP_035343805.1">
    <property type="nucleotide sequence ID" value="XM_035487912.1"/>
</dbReference>
<dbReference type="InterPro" id="IPR029058">
    <property type="entry name" value="AB_hydrolase_fold"/>
</dbReference>
<proteinExistence type="inferred from homology"/>
<dbReference type="Pfam" id="PF08386">
    <property type="entry name" value="Abhydrolase_4"/>
    <property type="match status" value="1"/>
</dbReference>
<dbReference type="Proteomes" id="UP000509510">
    <property type="component" value="Chromosome II"/>
</dbReference>
<feature type="domain" description="Peptidase S33 tripeptidyl aminopeptidase-like C-terminal" evidence="4">
    <location>
        <begin position="449"/>
        <end position="544"/>
    </location>
</feature>
<evidence type="ECO:0000313" key="5">
    <source>
        <dbReference type="EMBL" id="QKX57627.1"/>
    </source>
</evidence>
<dbReference type="GeneID" id="55992245"/>
<evidence type="ECO:0000256" key="2">
    <source>
        <dbReference type="ARBA" id="ARBA00022801"/>
    </source>
</evidence>
<accession>A0A7H8QUI3</accession>
<evidence type="ECO:0000256" key="3">
    <source>
        <dbReference type="SAM" id="SignalP"/>
    </source>
</evidence>
<dbReference type="GO" id="GO:0016787">
    <property type="term" value="F:hydrolase activity"/>
    <property type="evidence" value="ECO:0007669"/>
    <property type="project" value="UniProtKB-KW"/>
</dbReference>
<reference evidence="6" key="1">
    <citation type="submission" date="2020-06" db="EMBL/GenBank/DDBJ databases">
        <title>A chromosome-scale genome assembly of Talaromyces rugulosus W13939.</title>
        <authorList>
            <person name="Wang B."/>
            <person name="Guo L."/>
            <person name="Ye K."/>
            <person name="Wang L."/>
        </authorList>
    </citation>
    <scope>NUCLEOTIDE SEQUENCE [LARGE SCALE GENOMIC DNA]</scope>
    <source>
        <strain evidence="6">W13939</strain>
    </source>
</reference>
<dbReference type="AlphaFoldDB" id="A0A7H8QUI3"/>
<dbReference type="PANTHER" id="PTHR43248:SF25">
    <property type="entry name" value="AB HYDROLASE-1 DOMAIN-CONTAINING PROTEIN-RELATED"/>
    <property type="match status" value="1"/>
</dbReference>
<evidence type="ECO:0000256" key="1">
    <source>
        <dbReference type="ARBA" id="ARBA00010088"/>
    </source>
</evidence>
<evidence type="ECO:0000259" key="4">
    <source>
        <dbReference type="Pfam" id="PF08386"/>
    </source>
</evidence>
<dbReference type="Gene3D" id="3.40.50.1820">
    <property type="entry name" value="alpha/beta hydrolase"/>
    <property type="match status" value="1"/>
</dbReference>
<keyword evidence="6" id="KW-1185">Reference proteome</keyword>
<sequence length="559" mass="60459">MFSFGSWLLGPLLPKTTLAIFVHALLASASSFSLNAVRDTANDWASIPSSSSLQWTSCFDNFTCTKLQVPLDYGNPARGSTSIAIVKYAAENQTADTQNIVINIGGPGGVNTDFLVENAAVVSGMMGSQHNIVGFDPRGVGYSGPTVDCWPGHPERRAQFEKLYYPYVSNASSTALDYQFYAAAIFGQACNPTVGGSDGNASFVSTPAVARDLLSYIKAEQVAAGRPEEDARLSYCGMSYGTVLATTFASMFPNNVGRIIADGVLDASDYYDLGWKTNLQESERALDKFHQYCYEAGPRNCSFWGPSVSNISDRFQTMFEKLKSSPVPVPASQMCQIPILATYSDLKQYTLQALYDPLANFPILADILSGLEEGNTTNYMQAVTSGSIPANPCNNGTSGSTVDADTLIKCVDGYGGQKFENVGEYRVYVEKLTHESAFFGEVWPNNANTVACRAFTAELPEHGKLQRSIMETRNTSFPILFVTSEIDPVTPKHNAYKMSSVFPGSVVIEQNSVGHTATSSPSSCLIRHLQAYLAGQIPSPNTTCQAEMLPFQGSGINFR</sequence>
<name>A0A7H8QUI3_TALRU</name>
<feature type="signal peptide" evidence="3">
    <location>
        <begin position="1"/>
        <end position="19"/>
    </location>
</feature>
<keyword evidence="3" id="KW-0732">Signal</keyword>